<proteinExistence type="inferred from homology"/>
<evidence type="ECO:0000256" key="13">
    <source>
        <dbReference type="SAM" id="MobiDB-lite"/>
    </source>
</evidence>
<evidence type="ECO:0000313" key="16">
    <source>
        <dbReference type="Proteomes" id="UP000007947"/>
    </source>
</evidence>
<keyword evidence="3" id="KW-0444">Lipid biosynthesis</keyword>
<dbReference type="RefSeq" id="WP_013862994.1">
    <property type="nucleotide sequence ID" value="NC_015635.1"/>
</dbReference>
<keyword evidence="16" id="KW-1185">Reference proteome</keyword>
<name>F5XDU9_MICPN</name>
<evidence type="ECO:0000256" key="2">
    <source>
        <dbReference type="ARBA" id="ARBA00010441"/>
    </source>
</evidence>
<feature type="transmembrane region" description="Helical" evidence="14">
    <location>
        <begin position="170"/>
        <end position="193"/>
    </location>
</feature>
<keyword evidence="4 12" id="KW-0808">Transferase</keyword>
<dbReference type="InterPro" id="IPR048254">
    <property type="entry name" value="CDP_ALCOHOL_P_TRANSF_CS"/>
</dbReference>
<protein>
    <recommendedName>
        <fullName evidence="11">CDP-diacylglycerol--glycerol-3-phosphate 3-phosphatidyltransferase</fullName>
        <ecNumber evidence="11">2.7.8.5</ecNumber>
    </recommendedName>
</protein>
<dbReference type="GO" id="GO:0046474">
    <property type="term" value="P:glycerophospholipid biosynthetic process"/>
    <property type="evidence" value="ECO:0007669"/>
    <property type="project" value="TreeGrafter"/>
</dbReference>
<keyword evidence="5 14" id="KW-0812">Transmembrane</keyword>
<keyword evidence="7" id="KW-0443">Lipid metabolism</keyword>
<dbReference type="Proteomes" id="UP000007947">
    <property type="component" value="Chromosome"/>
</dbReference>
<dbReference type="EC" id="2.7.8.5" evidence="11"/>
<keyword evidence="6 14" id="KW-1133">Transmembrane helix</keyword>
<evidence type="ECO:0000256" key="5">
    <source>
        <dbReference type="ARBA" id="ARBA00022692"/>
    </source>
</evidence>
<feature type="compositionally biased region" description="Polar residues" evidence="13">
    <location>
        <begin position="1"/>
        <end position="14"/>
    </location>
</feature>
<feature type="transmembrane region" description="Helical" evidence="14">
    <location>
        <begin position="29"/>
        <end position="47"/>
    </location>
</feature>
<evidence type="ECO:0000256" key="1">
    <source>
        <dbReference type="ARBA" id="ARBA00004141"/>
    </source>
</evidence>
<dbReference type="STRING" id="1032480.MLP_21080"/>
<dbReference type="UniPathway" id="UPA00085"/>
<feature type="transmembrane region" description="Helical" evidence="14">
    <location>
        <begin position="93"/>
        <end position="109"/>
    </location>
</feature>
<dbReference type="PANTHER" id="PTHR14269:SF52">
    <property type="entry name" value="PHOSPHATIDYLGLYCEROPHOSPHATE SYNTHASE-RELATED"/>
    <property type="match status" value="1"/>
</dbReference>
<feature type="transmembrane region" description="Helical" evidence="14">
    <location>
        <begin position="146"/>
        <end position="164"/>
    </location>
</feature>
<feature type="transmembrane region" description="Helical" evidence="14">
    <location>
        <begin position="53"/>
        <end position="72"/>
    </location>
</feature>
<keyword evidence="9" id="KW-0594">Phospholipid biosynthesis</keyword>
<evidence type="ECO:0000256" key="7">
    <source>
        <dbReference type="ARBA" id="ARBA00023098"/>
    </source>
</evidence>
<evidence type="ECO:0000256" key="11">
    <source>
        <dbReference type="NCBIfam" id="TIGR00560"/>
    </source>
</evidence>
<sequence>MTMGSTPTGPSDTGSPADRPEASPWNVPNALTAFRCVLVPVFAWMLLSHPYETSWRIASTVLFAVAILTDSIDGHLARKYDIITKFGKLADPIADKALTGMAFIGLSIIGELPWWVTIIILVREWGITVMRFFMLRYGVMAANRGGKIKTVLQAVALILYLLPLPASGPLHWFAVVVMAAAFLFTVVTGIDYVREAIKLRRQASRP</sequence>
<dbReference type="InterPro" id="IPR050324">
    <property type="entry name" value="CDP-alcohol_PTase-I"/>
</dbReference>
<comment type="subcellular location">
    <subcellularLocation>
        <location evidence="1">Membrane</location>
        <topology evidence="1">Multi-pass membrane protein</topology>
    </subcellularLocation>
</comment>
<keyword evidence="8 14" id="KW-0472">Membrane</keyword>
<evidence type="ECO:0000256" key="14">
    <source>
        <dbReference type="SAM" id="Phobius"/>
    </source>
</evidence>
<comment type="similarity">
    <text evidence="2 12">Belongs to the CDP-alcohol phosphatidyltransferase class-I family.</text>
</comment>
<accession>F5XDU9</accession>
<organism evidence="15 16">
    <name type="scientific">Microlunatus phosphovorus (strain ATCC 700054 / DSM 10555 / JCM 9379 / NBRC 101784 / NCIMB 13414 / VKM Ac-1990 / NM-1)</name>
    <dbReference type="NCBI Taxonomy" id="1032480"/>
    <lineage>
        <taxon>Bacteria</taxon>
        <taxon>Bacillati</taxon>
        <taxon>Actinomycetota</taxon>
        <taxon>Actinomycetes</taxon>
        <taxon>Propionibacteriales</taxon>
        <taxon>Propionibacteriaceae</taxon>
        <taxon>Microlunatus</taxon>
    </lineage>
</organism>
<evidence type="ECO:0000256" key="8">
    <source>
        <dbReference type="ARBA" id="ARBA00023136"/>
    </source>
</evidence>
<reference evidence="15 16" key="1">
    <citation type="submission" date="2011-05" db="EMBL/GenBank/DDBJ databases">
        <title>Whole genome sequence of Microlunatus phosphovorus NM-1.</title>
        <authorList>
            <person name="Hosoyama A."/>
            <person name="Sasaki K."/>
            <person name="Harada T."/>
            <person name="Igarashi R."/>
            <person name="Kawakoshi A."/>
            <person name="Sasagawa M."/>
            <person name="Fukada J."/>
            <person name="Nakamura S."/>
            <person name="Katano Y."/>
            <person name="Hanada S."/>
            <person name="Kamagata Y."/>
            <person name="Nakamura N."/>
            <person name="Yamazaki S."/>
            <person name="Fujita N."/>
        </authorList>
    </citation>
    <scope>NUCLEOTIDE SEQUENCE [LARGE SCALE GENOMIC DNA]</scope>
    <source>
        <strain evidence="16">ATCC 700054 / DSM 10555 / JCM 9379 / NBRC 101784 / NCIMB 13414 / VKM Ac-1990 / NM-1</strain>
    </source>
</reference>
<dbReference type="KEGG" id="mph:MLP_21080"/>
<dbReference type="NCBIfam" id="TIGR00560">
    <property type="entry name" value="pgsA"/>
    <property type="match status" value="1"/>
</dbReference>
<dbReference type="PIRSF" id="PIRSF000847">
    <property type="entry name" value="Phos_ph_gly_syn"/>
    <property type="match status" value="1"/>
</dbReference>
<dbReference type="eggNOG" id="COG0558">
    <property type="taxonomic scope" value="Bacteria"/>
</dbReference>
<dbReference type="Pfam" id="PF01066">
    <property type="entry name" value="CDP-OH_P_transf"/>
    <property type="match status" value="1"/>
</dbReference>
<evidence type="ECO:0000256" key="9">
    <source>
        <dbReference type="ARBA" id="ARBA00023209"/>
    </source>
</evidence>
<dbReference type="PANTHER" id="PTHR14269">
    <property type="entry name" value="CDP-DIACYLGLYCEROL--GLYCEROL-3-PHOSPHATE 3-PHOSPHATIDYLTRANSFERASE-RELATED"/>
    <property type="match status" value="1"/>
</dbReference>
<dbReference type="InterPro" id="IPR000462">
    <property type="entry name" value="CDP-OH_P_trans"/>
</dbReference>
<dbReference type="InterPro" id="IPR043130">
    <property type="entry name" value="CDP-OH_PTrfase_TM_dom"/>
</dbReference>
<keyword evidence="10" id="KW-1208">Phospholipid metabolism</keyword>
<dbReference type="PROSITE" id="PS00379">
    <property type="entry name" value="CDP_ALCOHOL_P_TRANSF"/>
    <property type="match status" value="1"/>
</dbReference>
<evidence type="ECO:0000256" key="12">
    <source>
        <dbReference type="RuleBase" id="RU003750"/>
    </source>
</evidence>
<dbReference type="InterPro" id="IPR004570">
    <property type="entry name" value="Phosphatidylglycerol_P_synth"/>
</dbReference>
<feature type="region of interest" description="Disordered" evidence="13">
    <location>
        <begin position="1"/>
        <end position="22"/>
    </location>
</feature>
<dbReference type="AlphaFoldDB" id="F5XDU9"/>
<dbReference type="Gene3D" id="1.20.120.1760">
    <property type="match status" value="1"/>
</dbReference>
<dbReference type="GO" id="GO:0016020">
    <property type="term" value="C:membrane"/>
    <property type="evidence" value="ECO:0007669"/>
    <property type="project" value="UniProtKB-SubCell"/>
</dbReference>
<gene>
    <name evidence="15" type="primary">pgsA</name>
    <name evidence="15" type="ordered locus">MLP_21080</name>
</gene>
<evidence type="ECO:0000256" key="3">
    <source>
        <dbReference type="ARBA" id="ARBA00022516"/>
    </source>
</evidence>
<evidence type="ECO:0000256" key="6">
    <source>
        <dbReference type="ARBA" id="ARBA00022989"/>
    </source>
</evidence>
<evidence type="ECO:0000313" key="15">
    <source>
        <dbReference type="EMBL" id="BAK35122.1"/>
    </source>
</evidence>
<evidence type="ECO:0000256" key="4">
    <source>
        <dbReference type="ARBA" id="ARBA00022679"/>
    </source>
</evidence>
<dbReference type="EMBL" id="AP012204">
    <property type="protein sequence ID" value="BAK35122.1"/>
    <property type="molecule type" value="Genomic_DNA"/>
</dbReference>
<dbReference type="GO" id="GO:0008444">
    <property type="term" value="F:CDP-diacylglycerol-glycerol-3-phosphate 3-phosphatidyltransferase activity"/>
    <property type="evidence" value="ECO:0007669"/>
    <property type="project" value="UniProtKB-UniRule"/>
</dbReference>
<evidence type="ECO:0000256" key="10">
    <source>
        <dbReference type="ARBA" id="ARBA00023264"/>
    </source>
</evidence>
<dbReference type="HOGENOM" id="CLU_051314_2_0_11"/>